<dbReference type="InterPro" id="IPR049150">
    <property type="entry name" value="EFR3_HEAT-like_rpt"/>
</dbReference>
<organism evidence="3 4">
    <name type="scientific">Schizothecium vesticola</name>
    <dbReference type="NCBI Taxonomy" id="314040"/>
    <lineage>
        <taxon>Eukaryota</taxon>
        <taxon>Fungi</taxon>
        <taxon>Dikarya</taxon>
        <taxon>Ascomycota</taxon>
        <taxon>Pezizomycotina</taxon>
        <taxon>Sordariomycetes</taxon>
        <taxon>Sordariomycetidae</taxon>
        <taxon>Sordariales</taxon>
        <taxon>Schizotheciaceae</taxon>
        <taxon>Schizothecium</taxon>
    </lineage>
</organism>
<reference evidence="3" key="1">
    <citation type="submission" date="2023-06" db="EMBL/GenBank/DDBJ databases">
        <title>Genome-scale phylogeny and comparative genomics of the fungal order Sordariales.</title>
        <authorList>
            <consortium name="Lawrence Berkeley National Laboratory"/>
            <person name="Hensen N."/>
            <person name="Bonometti L."/>
            <person name="Westerberg I."/>
            <person name="Brannstrom I.O."/>
            <person name="Guillou S."/>
            <person name="Cros-Aarteil S."/>
            <person name="Calhoun S."/>
            <person name="Haridas S."/>
            <person name="Kuo A."/>
            <person name="Mondo S."/>
            <person name="Pangilinan J."/>
            <person name="Riley R."/>
            <person name="LaButti K."/>
            <person name="Andreopoulos B."/>
            <person name="Lipzen A."/>
            <person name="Chen C."/>
            <person name="Yanf M."/>
            <person name="Daum C."/>
            <person name="Ng V."/>
            <person name="Clum A."/>
            <person name="Steindorff A."/>
            <person name="Ohm R."/>
            <person name="Martin F."/>
            <person name="Silar P."/>
            <person name="Natvig D."/>
            <person name="Lalanne C."/>
            <person name="Gautier V."/>
            <person name="Ament-velasquez S.L."/>
            <person name="Kruys A."/>
            <person name="Hutchinson M.I."/>
            <person name="Powell A.J."/>
            <person name="Barry K."/>
            <person name="Miller A.N."/>
            <person name="Grigoriev I.V."/>
            <person name="Debuchy R."/>
            <person name="Gladieux P."/>
            <person name="Thoren M.H."/>
            <person name="Johannesson H."/>
        </authorList>
    </citation>
    <scope>NUCLEOTIDE SEQUENCE</scope>
    <source>
        <strain evidence="3">SMH3187-1</strain>
    </source>
</reference>
<evidence type="ECO:0000256" key="1">
    <source>
        <dbReference type="ARBA" id="ARBA00010216"/>
    </source>
</evidence>
<feature type="region of interest" description="Disordered" evidence="2">
    <location>
        <begin position="412"/>
        <end position="433"/>
    </location>
</feature>
<dbReference type="InterPro" id="IPR039786">
    <property type="entry name" value="EFR3"/>
</dbReference>
<evidence type="ECO:0000313" key="3">
    <source>
        <dbReference type="EMBL" id="KAK0749411.1"/>
    </source>
</evidence>
<feature type="compositionally biased region" description="Pro residues" evidence="2">
    <location>
        <begin position="421"/>
        <end position="430"/>
    </location>
</feature>
<sequence length="1136" mass="122831">MNALQERCRPKHQVLVLKCYPRTTKGAVDVKPNSSELSYLLFYVQSRRTKIQKVGSFLEKKTASDVYRQRIGNVQVTLQIIAALIEKAPKDLPLFALCVLNILEQILKANDITMVESSIPTFEAFCDHHDPTTLLADQAYLRQYQSVVRQYAALASTRAFPGKIEPSRPIALRWRNAGLEAIKSVASSNALSSAAGQQYDVAVPMILENLWTDNEDFLDVLLHRAEVDEKIEGGGLARRRTSIATVQTVDTAGEPRPNPLALSGTAVDVDKLAEEDIGVLAMQCLKQIFTGSSRGQMHSAAVALLKFVEERVSQEEHVVKTTNSGKDSGWAIKVFLLVTRWAPVADRFSILVAALEALAVHPLTDENLRQHIVLAAMVGALLRSDINLIGLSVNDVLIAFVAHIRRLVQMPGDPNSMRSDPPLPGQPDPRSPTTLQFAEKAEKASTQRKDLLLRLQLCIGDLATHVYYADQISDMISTILRKLKPSRSSSTSSSTPQGDKAENGAGSAGVDQLDSLFALTVAKIAALRAIKSILLVANPRSRMSGTVALSRNHVPIQVWDGTQWLLRDPDGLVRKAYADAVVTWLDRETTKDDAKARDESARHTLKNRDVAGAGSLARRVVSSASAKPVKVPRSHFIQLLHLAIYDNALQYVDYETDMVLLHVLLAKLVSKLGLNAARYGIPMIFRLQEDIQDAEAPIHKVRIGSLVHGYFWALTERFDFEGSVVGRAIHNEIVRRRSKNFWVEGVNMPPPLMELVGTPGMARPQPRLPIKQIESEALLPFDERIGLVESVCDGYQQQVHSPPTSPAASPGRSFSHPALGSTLSTIPAIETDDDIPVHIREQMLGDWSSEAILAAVQAGSKSASLNGSRTTGITDRNRLAANGHTSPLGSKTNLRPSTSPVGDHRLRKSSVRSGVSPVPAHHAAKEPAVTSVEQLKLVLSGHLQPPATSHGIIGFQQQPQQDDDSGDSLVSYDMAPSELSFNPAVDEHLPRPKSRDRPASGGGGGGPLGSHPTRDSIDVEDPHPDAVVDEENVPPVPPIPSGIEGVRVSSVVDYHSHNHAATLPRPATASRKSLKSRGGGGGGSNERAVSSSAAAGGAGGMWGAEAAPVMDLQALLKGIDSHAPEKSLGTFSTPPY</sequence>
<accession>A0AA40F1P8</accession>
<gene>
    <name evidence="3" type="ORF">B0T18DRAFT_436950</name>
</gene>
<feature type="compositionally biased region" description="Polar residues" evidence="2">
    <location>
        <begin position="863"/>
        <end position="874"/>
    </location>
</feature>
<protein>
    <recommendedName>
        <fullName evidence="5">Protein EFR3</fullName>
    </recommendedName>
</protein>
<comment type="similarity">
    <text evidence="1">Belongs to the EFR3 family.</text>
</comment>
<keyword evidence="4" id="KW-1185">Reference proteome</keyword>
<feature type="region of interest" description="Disordered" evidence="2">
    <location>
        <begin position="486"/>
        <end position="507"/>
    </location>
</feature>
<dbReference type="Proteomes" id="UP001172155">
    <property type="component" value="Unassembled WGS sequence"/>
</dbReference>
<feature type="compositionally biased region" description="Basic and acidic residues" evidence="2">
    <location>
        <begin position="1012"/>
        <end position="1026"/>
    </location>
</feature>
<name>A0AA40F1P8_9PEZI</name>
<feature type="region of interest" description="Disordered" evidence="2">
    <location>
        <begin position="981"/>
        <end position="1041"/>
    </location>
</feature>
<feature type="compositionally biased region" description="Polar residues" evidence="2">
    <location>
        <begin position="883"/>
        <end position="900"/>
    </location>
</feature>
<feature type="region of interest" description="Disordered" evidence="2">
    <location>
        <begin position="797"/>
        <end position="820"/>
    </location>
</feature>
<evidence type="ECO:0008006" key="5">
    <source>
        <dbReference type="Google" id="ProtNLM"/>
    </source>
</evidence>
<dbReference type="Pfam" id="PF21072">
    <property type="entry name" value="EFR3"/>
    <property type="match status" value="1"/>
</dbReference>
<dbReference type="AlphaFoldDB" id="A0AA40F1P8"/>
<feature type="region of interest" description="Disordered" evidence="2">
    <location>
        <begin position="863"/>
        <end position="927"/>
    </location>
</feature>
<comment type="caution">
    <text evidence="3">The sequence shown here is derived from an EMBL/GenBank/DDBJ whole genome shotgun (WGS) entry which is preliminary data.</text>
</comment>
<dbReference type="GO" id="GO:0072659">
    <property type="term" value="P:protein localization to plasma membrane"/>
    <property type="evidence" value="ECO:0007669"/>
    <property type="project" value="InterPro"/>
</dbReference>
<dbReference type="PANTHER" id="PTHR47766">
    <property type="entry name" value="PROTEIN EFR3"/>
    <property type="match status" value="1"/>
</dbReference>
<feature type="compositionally biased region" description="Low complexity" evidence="2">
    <location>
        <begin position="486"/>
        <end position="496"/>
    </location>
</feature>
<evidence type="ECO:0000256" key="2">
    <source>
        <dbReference type="SAM" id="MobiDB-lite"/>
    </source>
</evidence>
<feature type="compositionally biased region" description="Basic and acidic residues" evidence="2">
    <location>
        <begin position="985"/>
        <end position="998"/>
    </location>
</feature>
<dbReference type="GO" id="GO:0005886">
    <property type="term" value="C:plasma membrane"/>
    <property type="evidence" value="ECO:0007669"/>
    <property type="project" value="TreeGrafter"/>
</dbReference>
<evidence type="ECO:0000313" key="4">
    <source>
        <dbReference type="Proteomes" id="UP001172155"/>
    </source>
</evidence>
<proteinExistence type="inferred from homology"/>
<feature type="region of interest" description="Disordered" evidence="2">
    <location>
        <begin position="1058"/>
        <end position="1102"/>
    </location>
</feature>
<dbReference type="PANTHER" id="PTHR47766:SF1">
    <property type="entry name" value="PROTEIN EFR3"/>
    <property type="match status" value="1"/>
</dbReference>
<dbReference type="EMBL" id="JAUKUD010000003">
    <property type="protein sequence ID" value="KAK0749411.1"/>
    <property type="molecule type" value="Genomic_DNA"/>
</dbReference>